<keyword evidence="2" id="KW-1185">Reference proteome</keyword>
<gene>
    <name evidence="1" type="ORF">QQX02_05935</name>
</gene>
<accession>A0ABT8GGB1</accession>
<comment type="caution">
    <text evidence="1">The sequence shown here is derived from an EMBL/GenBank/DDBJ whole genome shotgun (WGS) entry which is preliminary data.</text>
</comment>
<dbReference type="NCBIfam" id="NF009092">
    <property type="entry name" value="PRK12428.1"/>
    <property type="match status" value="1"/>
</dbReference>
<dbReference type="Proteomes" id="UP001172708">
    <property type="component" value="Unassembled WGS sequence"/>
</dbReference>
<reference evidence="1" key="1">
    <citation type="submission" date="2023-06" db="EMBL/GenBank/DDBJ databases">
        <title>Egi l300058.</title>
        <authorList>
            <person name="Gao L."/>
            <person name="Fang B.-Z."/>
            <person name="Li W.-J."/>
        </authorList>
    </citation>
    <scope>NUCLEOTIDE SEQUENCE</scope>
    <source>
        <strain evidence="1">EGI L300058</strain>
    </source>
</reference>
<protein>
    <submittedName>
        <fullName evidence="1">Coniferyl-alcohol dehydrogenase</fullName>
        <ecNumber evidence="1">1.1.1.194</ecNumber>
    </submittedName>
</protein>
<dbReference type="Pfam" id="PF00106">
    <property type="entry name" value="adh_short"/>
    <property type="match status" value="1"/>
</dbReference>
<dbReference type="Pfam" id="PF13561">
    <property type="entry name" value="adh_short_C2"/>
    <property type="match status" value="1"/>
</dbReference>
<evidence type="ECO:0000313" key="1">
    <source>
        <dbReference type="EMBL" id="MDN4480460.1"/>
    </source>
</evidence>
<dbReference type="Gene3D" id="3.40.50.720">
    <property type="entry name" value="NAD(P)-binding Rossmann-like Domain"/>
    <property type="match status" value="1"/>
</dbReference>
<dbReference type="SUPFAM" id="SSF51735">
    <property type="entry name" value="NAD(P)-binding Rossmann-fold domains"/>
    <property type="match status" value="1"/>
</dbReference>
<sequence>MDFTEYKDKRVVVTGCSSGIGRATTAALLGYGAQVIGMSRRETDLPVDAFVQLDLASPDSIDAAAEAVGGDVDALFNCAGAPPLLPSIDLMRVNFLGPRMLTDRILESIGAGGAIASVASSNGSGWRRNLAMLQEFLAVTDYEGGAEWYAANEERAGHGYPFSKEATILWTLNSAEPLAGRGVRINCTSPGAVETPLLEATALALPAELLAAVERPSGRRSAVDEQVGPLLFLNSAAASYITGADLPTDGGNRATQAVTGSLW</sequence>
<keyword evidence="1" id="KW-0560">Oxidoreductase</keyword>
<dbReference type="InterPro" id="IPR036291">
    <property type="entry name" value="NAD(P)-bd_dom_sf"/>
</dbReference>
<organism evidence="1 2">
    <name type="scientific">Demequina muriae</name>
    <dbReference type="NCBI Taxonomy" id="3051664"/>
    <lineage>
        <taxon>Bacteria</taxon>
        <taxon>Bacillati</taxon>
        <taxon>Actinomycetota</taxon>
        <taxon>Actinomycetes</taxon>
        <taxon>Micrococcales</taxon>
        <taxon>Demequinaceae</taxon>
        <taxon>Demequina</taxon>
    </lineage>
</organism>
<dbReference type="InterPro" id="IPR002347">
    <property type="entry name" value="SDR_fam"/>
</dbReference>
<dbReference type="EMBL" id="JAUHQA010000001">
    <property type="protein sequence ID" value="MDN4480460.1"/>
    <property type="molecule type" value="Genomic_DNA"/>
</dbReference>
<proteinExistence type="predicted"/>
<dbReference type="PANTHER" id="PTHR43975:SF2">
    <property type="entry name" value="EG:BACR7A4.14 PROTEIN-RELATED"/>
    <property type="match status" value="1"/>
</dbReference>
<name>A0ABT8GGB1_9MICO</name>
<dbReference type="PRINTS" id="PR00081">
    <property type="entry name" value="GDHRDH"/>
</dbReference>
<dbReference type="RefSeq" id="WP_301141855.1">
    <property type="nucleotide sequence ID" value="NZ_JAUHQA010000001.1"/>
</dbReference>
<dbReference type="EC" id="1.1.1.194" evidence="1"/>
<dbReference type="PANTHER" id="PTHR43975">
    <property type="entry name" value="ZGC:101858"/>
    <property type="match status" value="1"/>
</dbReference>
<evidence type="ECO:0000313" key="2">
    <source>
        <dbReference type="Proteomes" id="UP001172708"/>
    </source>
</evidence>
<dbReference type="GO" id="GO:0050268">
    <property type="term" value="F:coniferyl-alcohol dehydrogenase activity"/>
    <property type="evidence" value="ECO:0007669"/>
    <property type="project" value="UniProtKB-EC"/>
</dbReference>